<feature type="repeat" description="TPR" evidence="3">
    <location>
        <begin position="271"/>
        <end position="304"/>
    </location>
</feature>
<keyword evidence="2 3" id="KW-0802">TPR repeat</keyword>
<comment type="caution">
    <text evidence="5">The sequence shown here is derived from an EMBL/GenBank/DDBJ whole genome shotgun (WGS) entry which is preliminary data.</text>
</comment>
<dbReference type="SMART" id="SM00028">
    <property type="entry name" value="TPR"/>
    <property type="match status" value="2"/>
</dbReference>
<evidence type="ECO:0000256" key="4">
    <source>
        <dbReference type="SAM" id="Phobius"/>
    </source>
</evidence>
<keyword evidence="4" id="KW-1133">Transmembrane helix</keyword>
<evidence type="ECO:0000256" key="1">
    <source>
        <dbReference type="ARBA" id="ARBA00022737"/>
    </source>
</evidence>
<name>A0A2N5ZCG8_MUIH1</name>
<evidence type="ECO:0000313" key="5">
    <source>
        <dbReference type="EMBL" id="PLX16362.1"/>
    </source>
</evidence>
<accession>A0A2N5ZCG8</accession>
<proteinExistence type="predicted"/>
<dbReference type="Gene3D" id="1.25.40.10">
    <property type="entry name" value="Tetratricopeptide repeat domain"/>
    <property type="match status" value="2"/>
</dbReference>
<gene>
    <name evidence="5" type="ORF">C0601_10355</name>
</gene>
<dbReference type="AlphaFoldDB" id="A0A2N5ZCG8"/>
<dbReference type="Pfam" id="PF13181">
    <property type="entry name" value="TPR_8"/>
    <property type="match status" value="1"/>
</dbReference>
<dbReference type="InterPro" id="IPR019734">
    <property type="entry name" value="TPR_rpt"/>
</dbReference>
<feature type="transmembrane region" description="Helical" evidence="4">
    <location>
        <begin position="6"/>
        <end position="23"/>
    </location>
</feature>
<organism evidence="5 6">
    <name type="scientific">Muiribacterium halophilum</name>
    <dbReference type="NCBI Taxonomy" id="2053465"/>
    <lineage>
        <taxon>Bacteria</taxon>
        <taxon>Candidatus Muiribacteriota</taxon>
        <taxon>Candidatus Muiribacteriia</taxon>
        <taxon>Candidatus Muiribacteriales</taxon>
        <taxon>Candidatus Muiribacteriaceae</taxon>
        <taxon>Candidatus Muiribacterium</taxon>
    </lineage>
</organism>
<dbReference type="SUPFAM" id="SSF48452">
    <property type="entry name" value="TPR-like"/>
    <property type="match status" value="1"/>
</dbReference>
<evidence type="ECO:0000256" key="3">
    <source>
        <dbReference type="PROSITE-ProRule" id="PRU00339"/>
    </source>
</evidence>
<evidence type="ECO:0000313" key="6">
    <source>
        <dbReference type="Proteomes" id="UP000234857"/>
    </source>
</evidence>
<dbReference type="InterPro" id="IPR011990">
    <property type="entry name" value="TPR-like_helical_dom_sf"/>
</dbReference>
<reference evidence="5 6" key="1">
    <citation type="submission" date="2017-11" db="EMBL/GenBank/DDBJ databases">
        <title>Genome-resolved metagenomics identifies genetic mobility, metabolic interactions, and unexpected diversity in perchlorate-reducing communities.</title>
        <authorList>
            <person name="Barnum T.P."/>
            <person name="Figueroa I.A."/>
            <person name="Carlstrom C.I."/>
            <person name="Lucas L.N."/>
            <person name="Engelbrektson A.L."/>
            <person name="Coates J.D."/>
        </authorList>
    </citation>
    <scope>NUCLEOTIDE SEQUENCE [LARGE SCALE GENOMIC DNA]</scope>
    <source>
        <strain evidence="5">BM706</strain>
    </source>
</reference>
<evidence type="ECO:0000256" key="2">
    <source>
        <dbReference type="ARBA" id="ARBA00022803"/>
    </source>
</evidence>
<dbReference type="InterPro" id="IPR051012">
    <property type="entry name" value="CellSynth/LPSAsmb/PSIAsmb"/>
</dbReference>
<keyword evidence="4" id="KW-0812">Transmembrane</keyword>
<keyword evidence="4" id="KW-0472">Membrane</keyword>
<dbReference type="PANTHER" id="PTHR45586:SF1">
    <property type="entry name" value="LIPOPOLYSACCHARIDE ASSEMBLY PROTEIN B"/>
    <property type="match status" value="1"/>
</dbReference>
<dbReference type="PROSITE" id="PS50005">
    <property type="entry name" value="TPR"/>
    <property type="match status" value="2"/>
</dbReference>
<dbReference type="Proteomes" id="UP000234857">
    <property type="component" value="Unassembled WGS sequence"/>
</dbReference>
<feature type="repeat" description="TPR" evidence="3">
    <location>
        <begin position="204"/>
        <end position="237"/>
    </location>
</feature>
<dbReference type="PROSITE" id="PS51257">
    <property type="entry name" value="PROKAR_LIPOPROTEIN"/>
    <property type="match status" value="1"/>
</dbReference>
<dbReference type="PANTHER" id="PTHR45586">
    <property type="entry name" value="TPR REPEAT-CONTAINING PROTEIN PA4667"/>
    <property type="match status" value="1"/>
</dbReference>
<keyword evidence="1" id="KW-0677">Repeat</keyword>
<protein>
    <submittedName>
        <fullName evidence="5">Uncharacterized protein</fullName>
    </submittedName>
</protein>
<dbReference type="EMBL" id="PKTG01000116">
    <property type="protein sequence ID" value="PLX16362.1"/>
    <property type="molecule type" value="Genomic_DNA"/>
</dbReference>
<sequence>MVREGFFFRFLIVLFCIFSLIGCSDEKQKDKVVENKKISFDKDIFKDIDFYIREGMPDKALKIIDKYPENKELLEKKIFILYKKGQYSKVVEIAKDLLDQEQSVSAINTLAKVFYLTRNFNEFEKYARLLNDEQTDEELRRMRESYQKIVKEGKEDDQKTMMKLVRKASEKYNSRDYLDCIMILKDVMKKYNIIYEPGNISVLRDSYIYLARASYKFNNIDDSIFYYRKALETDEKSVQAMQGLGKLFLERGRNNKALELFKESWKLTQDVESYGNMGLCYMNMKDYHKALPILEEMYNIKKKDLNAMYNLFLCYFALDMDFELKKLGTEILREAPVNSDIYDSVRTTLKEKMLNN</sequence>